<dbReference type="InterPro" id="IPR025199">
    <property type="entry name" value="FtsK_4TM"/>
</dbReference>
<evidence type="ECO:0000256" key="2">
    <source>
        <dbReference type="ARBA" id="ARBA00022475"/>
    </source>
</evidence>
<sequence>MSRALADRSSSSSSSGGRLAAGARKFASPAVKAALRRRGAEMAGLVLAVAGGALLVALVSYNPADPSLSTAAERPVTNLAGPAGAIAADLLLQGFGWAAMLPSAVALGWAWRLATHKGLAPFAGRVAAVLGALP</sequence>
<accession>A0ABR7RF07</accession>
<name>A0ABR7RF07_9PROT</name>
<feature type="non-terminal residue" evidence="8">
    <location>
        <position position="134"/>
    </location>
</feature>
<proteinExistence type="predicted"/>
<evidence type="ECO:0000256" key="1">
    <source>
        <dbReference type="ARBA" id="ARBA00004651"/>
    </source>
</evidence>
<evidence type="ECO:0000256" key="3">
    <source>
        <dbReference type="ARBA" id="ARBA00022692"/>
    </source>
</evidence>
<gene>
    <name evidence="8" type="ORF">IBL25_26360</name>
</gene>
<evidence type="ECO:0000256" key="6">
    <source>
        <dbReference type="SAM" id="Phobius"/>
    </source>
</evidence>
<evidence type="ECO:0000313" key="8">
    <source>
        <dbReference type="EMBL" id="MBC9180474.1"/>
    </source>
</evidence>
<evidence type="ECO:0000313" key="9">
    <source>
        <dbReference type="Proteomes" id="UP000603940"/>
    </source>
</evidence>
<organism evidence="8 9">
    <name type="scientific">Pseudoroseomonas ludipueritiae</name>
    <dbReference type="NCBI Taxonomy" id="198093"/>
    <lineage>
        <taxon>Bacteria</taxon>
        <taxon>Pseudomonadati</taxon>
        <taxon>Pseudomonadota</taxon>
        <taxon>Alphaproteobacteria</taxon>
        <taxon>Acetobacterales</taxon>
        <taxon>Acetobacteraceae</taxon>
        <taxon>Pseudoroseomonas</taxon>
    </lineage>
</organism>
<keyword evidence="5 6" id="KW-0472">Membrane</keyword>
<protein>
    <submittedName>
        <fullName evidence="8">DNA translocase FtsK 4TM domain-containing protein</fullName>
    </submittedName>
</protein>
<feature type="domain" description="DNA translocase FtsK 4TM region" evidence="7">
    <location>
        <begin position="37"/>
        <end position="131"/>
    </location>
</feature>
<evidence type="ECO:0000259" key="7">
    <source>
        <dbReference type="Pfam" id="PF13491"/>
    </source>
</evidence>
<comment type="caution">
    <text evidence="8">The sequence shown here is derived from an EMBL/GenBank/DDBJ whole genome shotgun (WGS) entry which is preliminary data.</text>
</comment>
<keyword evidence="2" id="KW-1003">Cell membrane</keyword>
<dbReference type="Proteomes" id="UP000603940">
    <property type="component" value="Unassembled WGS sequence"/>
</dbReference>
<feature type="transmembrane region" description="Helical" evidence="6">
    <location>
        <begin position="90"/>
        <end position="111"/>
    </location>
</feature>
<dbReference type="EMBL" id="JACTUZ010000359">
    <property type="protein sequence ID" value="MBC9180474.1"/>
    <property type="molecule type" value="Genomic_DNA"/>
</dbReference>
<keyword evidence="3 6" id="KW-0812">Transmembrane</keyword>
<keyword evidence="9" id="KW-1185">Reference proteome</keyword>
<dbReference type="RefSeq" id="WP_187781380.1">
    <property type="nucleotide sequence ID" value="NZ_JACTUZ010000359.1"/>
</dbReference>
<evidence type="ECO:0000256" key="5">
    <source>
        <dbReference type="ARBA" id="ARBA00023136"/>
    </source>
</evidence>
<dbReference type="Pfam" id="PF13491">
    <property type="entry name" value="FtsK_4TM"/>
    <property type="match status" value="1"/>
</dbReference>
<comment type="subcellular location">
    <subcellularLocation>
        <location evidence="1">Cell membrane</location>
        <topology evidence="1">Multi-pass membrane protein</topology>
    </subcellularLocation>
</comment>
<keyword evidence="4 6" id="KW-1133">Transmembrane helix</keyword>
<reference evidence="8 9" key="1">
    <citation type="journal article" date="2009" name="Int. J. Syst. Evol. Microbiol.">
        <title>Transfer of Teichococcus ludipueritiae and Muricoccus roseus to the genus Roseomonas, as Roseomonas ludipueritiae comb. nov. and Roseomonas rosea comb. nov., respectively, and emended description of the genus Roseomonas.</title>
        <authorList>
            <person name="Sanchez-Porro C."/>
            <person name="Gallego V."/>
            <person name="Busse H.J."/>
            <person name="Kampfer P."/>
            <person name="Ventosa A."/>
        </authorList>
    </citation>
    <scope>NUCLEOTIDE SEQUENCE [LARGE SCALE GENOMIC DNA]</scope>
    <source>
        <strain evidence="8 9">DSM 14915</strain>
    </source>
</reference>
<evidence type="ECO:0000256" key="4">
    <source>
        <dbReference type="ARBA" id="ARBA00022989"/>
    </source>
</evidence>
<feature type="transmembrane region" description="Helical" evidence="6">
    <location>
        <begin position="42"/>
        <end position="61"/>
    </location>
</feature>